<feature type="chain" id="PRO_5004555485" evidence="2">
    <location>
        <begin position="30"/>
        <end position="224"/>
    </location>
</feature>
<reference evidence="3 4" key="1">
    <citation type="journal article" date="2013" name="Stand. Genomic Sci.">
        <title>Genome sequence of the reddish-pigmented Rubellimicrobium thermophilum type strain (DSM 16684(T)), a member of the Roseobacter clade.</title>
        <authorList>
            <person name="Fiebig A."/>
            <person name="Riedel T."/>
            <person name="Gronow S."/>
            <person name="Petersen J."/>
            <person name="Klenk H.P."/>
            <person name="Goker M."/>
        </authorList>
    </citation>
    <scope>NUCLEOTIDE SEQUENCE [LARGE SCALE GENOMIC DNA]</scope>
    <source>
        <strain evidence="3 4">DSM 16684</strain>
    </source>
</reference>
<feature type="region of interest" description="Disordered" evidence="1">
    <location>
        <begin position="85"/>
        <end position="117"/>
    </location>
</feature>
<dbReference type="RefSeq" id="WP_021097852.1">
    <property type="nucleotide sequence ID" value="NZ_KE557321.1"/>
</dbReference>
<dbReference type="Proteomes" id="UP000015346">
    <property type="component" value="Unassembled WGS sequence"/>
</dbReference>
<keyword evidence="4" id="KW-1185">Reference proteome</keyword>
<gene>
    <name evidence="3" type="ORF">ruthe_01764</name>
</gene>
<comment type="caution">
    <text evidence="3">The sequence shown here is derived from an EMBL/GenBank/DDBJ whole genome shotgun (WGS) entry which is preliminary data.</text>
</comment>
<dbReference type="AlphaFoldDB" id="S9QZU6"/>
<feature type="signal peptide" evidence="2">
    <location>
        <begin position="1"/>
        <end position="29"/>
    </location>
</feature>
<accession>S9QZU6</accession>
<evidence type="ECO:0000313" key="3">
    <source>
        <dbReference type="EMBL" id="EPX85208.1"/>
    </source>
</evidence>
<organism evidence="3 4">
    <name type="scientific">Rubellimicrobium thermophilum DSM 16684</name>
    <dbReference type="NCBI Taxonomy" id="1123069"/>
    <lineage>
        <taxon>Bacteria</taxon>
        <taxon>Pseudomonadati</taxon>
        <taxon>Pseudomonadota</taxon>
        <taxon>Alphaproteobacteria</taxon>
        <taxon>Rhodobacterales</taxon>
        <taxon>Roseobacteraceae</taxon>
        <taxon>Rubellimicrobium</taxon>
    </lineage>
</organism>
<sequence length="224" mass="23572">MALRSFPVLATAIASILAAPIGGPAQAQAPDFGDDSSRWAHDGECDDPRFEGEGMAAFTSPEDEMADASDCRAAFEAGRIRLIGGTAGPAPASPAGPADGSIPFGDDSSQWAQDGECDDRRFAGPGMATSLSWEHVGRDATDCRTLHEAGQVRLWDWEAARAATDCAAIDFGDDASEYANTGLCDDPRFEGFAMDGIITANETGHDASDCRRLCEMGAIALRDY</sequence>
<evidence type="ECO:0000256" key="1">
    <source>
        <dbReference type="SAM" id="MobiDB-lite"/>
    </source>
</evidence>
<evidence type="ECO:0000256" key="2">
    <source>
        <dbReference type="SAM" id="SignalP"/>
    </source>
</evidence>
<dbReference type="EMBL" id="AOLV01000015">
    <property type="protein sequence ID" value="EPX85208.1"/>
    <property type="molecule type" value="Genomic_DNA"/>
</dbReference>
<dbReference type="PATRIC" id="fig|1123069.3.peg.1730"/>
<evidence type="ECO:0000313" key="4">
    <source>
        <dbReference type="Proteomes" id="UP000015346"/>
    </source>
</evidence>
<protein>
    <submittedName>
        <fullName evidence="3">Uncharacterized protein</fullName>
    </submittedName>
</protein>
<proteinExistence type="predicted"/>
<keyword evidence="2" id="KW-0732">Signal</keyword>
<name>S9QZU6_9RHOB</name>
<dbReference type="HOGENOM" id="CLU_1234264_0_0_5"/>
<feature type="compositionally biased region" description="Low complexity" evidence="1">
    <location>
        <begin position="88"/>
        <end position="103"/>
    </location>
</feature>